<evidence type="ECO:0000259" key="2">
    <source>
        <dbReference type="Pfam" id="PF11887"/>
    </source>
</evidence>
<feature type="domain" description="Mce/MlaD" evidence="1">
    <location>
        <begin position="39"/>
        <end position="111"/>
    </location>
</feature>
<reference evidence="4 6" key="2">
    <citation type="journal article" date="2017" name="Infect. Genet. Evol.">
        <title>The new phylogeny of the genus Mycobacterium: The old and the news.</title>
        <authorList>
            <person name="Tortoli E."/>
            <person name="Fedrizzi T."/>
            <person name="Meehan C.J."/>
            <person name="Trovato A."/>
            <person name="Grottola A."/>
            <person name="Giacobazzi E."/>
            <person name="Serpini G.F."/>
            <person name="Tagliazucchi S."/>
            <person name="Fabio A."/>
            <person name="Bettua C."/>
            <person name="Bertorelli R."/>
            <person name="Frascaro F."/>
            <person name="De Sanctis V."/>
            <person name="Pecorari M."/>
            <person name="Jousson O."/>
            <person name="Segata N."/>
            <person name="Cirillo D.M."/>
        </authorList>
    </citation>
    <scope>NUCLEOTIDE SEQUENCE [LARGE SCALE GENOMIC DNA]</scope>
    <source>
        <strain evidence="4 6">NCTC 12882</strain>
    </source>
</reference>
<evidence type="ECO:0000313" key="3">
    <source>
        <dbReference type="EMBL" id="ORV09930.1"/>
    </source>
</evidence>
<proteinExistence type="predicted"/>
<dbReference type="InterPro" id="IPR052336">
    <property type="entry name" value="MlaD_Phospholipid_Transporter"/>
</dbReference>
<organism evidence="3 5">
    <name type="scientific">Mycobacterium celatum</name>
    <dbReference type="NCBI Taxonomy" id="28045"/>
    <lineage>
        <taxon>Bacteria</taxon>
        <taxon>Bacillati</taxon>
        <taxon>Actinomycetota</taxon>
        <taxon>Actinomycetes</taxon>
        <taxon>Mycobacteriales</taxon>
        <taxon>Mycobacteriaceae</taxon>
        <taxon>Mycobacterium</taxon>
    </lineage>
</organism>
<dbReference type="EMBL" id="LQOM01000037">
    <property type="protein sequence ID" value="ORV09930.1"/>
    <property type="molecule type" value="Genomic_DNA"/>
</dbReference>
<dbReference type="GO" id="GO:0051701">
    <property type="term" value="P:biological process involved in interaction with host"/>
    <property type="evidence" value="ECO:0007669"/>
    <property type="project" value="TreeGrafter"/>
</dbReference>
<dbReference type="EMBL" id="PDKV01000006">
    <property type="protein sequence ID" value="PIB79744.1"/>
    <property type="molecule type" value="Genomic_DNA"/>
</dbReference>
<feature type="domain" description="Mammalian cell entry C-terminal" evidence="2">
    <location>
        <begin position="117"/>
        <end position="241"/>
    </location>
</feature>
<gene>
    <name evidence="3" type="ORF">AWB95_17070</name>
    <name evidence="4" type="ORF">CQY23_07490</name>
</gene>
<dbReference type="RefSeq" id="WP_062538451.1">
    <property type="nucleotide sequence ID" value="NZ_BBUN01000026.1"/>
</dbReference>
<dbReference type="InterPro" id="IPR024516">
    <property type="entry name" value="Mce_C"/>
</dbReference>
<dbReference type="AlphaFoldDB" id="A0A1X1RN42"/>
<evidence type="ECO:0000313" key="5">
    <source>
        <dbReference type="Proteomes" id="UP000193907"/>
    </source>
</evidence>
<dbReference type="STRING" id="28045.AWB95_17070"/>
<evidence type="ECO:0000313" key="4">
    <source>
        <dbReference type="EMBL" id="PIB79744.1"/>
    </source>
</evidence>
<dbReference type="Proteomes" id="UP000230971">
    <property type="component" value="Unassembled WGS sequence"/>
</dbReference>
<dbReference type="Proteomes" id="UP000193907">
    <property type="component" value="Unassembled WGS sequence"/>
</dbReference>
<evidence type="ECO:0000259" key="1">
    <source>
        <dbReference type="Pfam" id="PF02470"/>
    </source>
</evidence>
<dbReference type="InterPro" id="IPR005693">
    <property type="entry name" value="Mce"/>
</dbReference>
<name>A0A1X1RN42_MYCCE</name>
<dbReference type="InterPro" id="IPR003399">
    <property type="entry name" value="Mce/MlaD"/>
</dbReference>
<evidence type="ECO:0000313" key="6">
    <source>
        <dbReference type="Proteomes" id="UP000230971"/>
    </source>
</evidence>
<dbReference type="PANTHER" id="PTHR33371:SF17">
    <property type="entry name" value="MCE-FAMILY PROTEIN MCE1B"/>
    <property type="match status" value="1"/>
</dbReference>
<reference evidence="3 5" key="1">
    <citation type="submission" date="2016-01" db="EMBL/GenBank/DDBJ databases">
        <title>The new phylogeny of the genus Mycobacterium.</title>
        <authorList>
            <person name="Tarcisio F."/>
            <person name="Conor M."/>
            <person name="Antonella G."/>
            <person name="Elisabetta G."/>
            <person name="Giulia F.S."/>
            <person name="Sara T."/>
            <person name="Anna F."/>
            <person name="Clotilde B."/>
            <person name="Roberto B."/>
            <person name="Veronica D.S."/>
            <person name="Fabio R."/>
            <person name="Monica P."/>
            <person name="Olivier J."/>
            <person name="Enrico T."/>
            <person name="Nicola S."/>
        </authorList>
    </citation>
    <scope>NUCLEOTIDE SEQUENCE [LARGE SCALE GENOMIC DNA]</scope>
    <source>
        <strain evidence="3 5">DSM 44243</strain>
    </source>
</reference>
<comment type="caution">
    <text evidence="3">The sequence shown here is derived from an EMBL/GenBank/DDBJ whole genome shotgun (WGS) entry which is preliminary data.</text>
</comment>
<dbReference type="Pfam" id="PF11887">
    <property type="entry name" value="Mce4_CUP1"/>
    <property type="match status" value="1"/>
</dbReference>
<protein>
    <submittedName>
        <fullName evidence="4">MCE family protein</fullName>
    </submittedName>
    <submittedName>
        <fullName evidence="3">Mammalian cell entry protein</fullName>
    </submittedName>
</protein>
<keyword evidence="5" id="KW-1185">Reference proteome</keyword>
<sequence length="356" mass="38645">MRGVSKAVLWLTVFTVIAAVCATIVVTALRSPVRGMVSRYTAAFSDVSGLFTGDDVRISGVQVGKVEAVRLDGRIAKVDFTALDDHPVYQNTVAAVRYQNLLGQRYVELVQPARPGARLAAGATIPLEQTIPSFDVAKLFNGFRPVFQTLDPAQFNQFGENLLRVIQGDETGIGAVLHDLDTISGVAVNRQAAVTLLIRNLSEISRDLGGKSAQLFHFIDTLNGVLGKFNSRAEAFRASIDVELPAFRSLVHILQYAERIFDGTTTPFYDFATRTSPQLAWAIAGLSVVPALLQGLRDSLVEEDPATGQPYLPHTPDHAAIQDRYPARDLTCSHGEVELPGVGQVSFENQNLVVCK</sequence>
<accession>A0A1X1RN42</accession>
<dbReference type="Pfam" id="PF02470">
    <property type="entry name" value="MlaD"/>
    <property type="match status" value="1"/>
</dbReference>
<dbReference type="OrthoDB" id="338143at2"/>
<dbReference type="NCBIfam" id="TIGR00996">
    <property type="entry name" value="Mtu_fam_mce"/>
    <property type="match status" value="1"/>
</dbReference>
<dbReference type="PANTHER" id="PTHR33371">
    <property type="entry name" value="INTERMEMBRANE PHOSPHOLIPID TRANSPORT SYSTEM BINDING PROTEIN MLAD-RELATED"/>
    <property type="match status" value="1"/>
</dbReference>
<dbReference type="GO" id="GO:0005576">
    <property type="term" value="C:extracellular region"/>
    <property type="evidence" value="ECO:0007669"/>
    <property type="project" value="TreeGrafter"/>
</dbReference>